<dbReference type="Gene3D" id="1.20.120.1090">
    <property type="match status" value="1"/>
</dbReference>
<protein>
    <submittedName>
        <fullName evidence="3">DUF3805 domain-containing protein</fullName>
    </submittedName>
</protein>
<dbReference type="InterPro" id="IPR024266">
    <property type="entry name" value="DUF3806"/>
</dbReference>
<evidence type="ECO:0000259" key="1">
    <source>
        <dbReference type="Pfam" id="PF12712"/>
    </source>
</evidence>
<dbReference type="InterPro" id="IPR024315">
    <property type="entry name" value="DUF3805"/>
</dbReference>
<reference evidence="3 4" key="1">
    <citation type="submission" date="2020-08" db="EMBL/GenBank/DDBJ databases">
        <title>A Genomic Blueprint of the Chicken Gut Microbiome.</title>
        <authorList>
            <person name="Gilroy R."/>
            <person name="Ravi A."/>
            <person name="Getino M."/>
            <person name="Pursley I."/>
            <person name="Horton D.L."/>
            <person name="Alikhan N.-F."/>
            <person name="Baker D."/>
            <person name="Gharbi K."/>
            <person name="Hall N."/>
            <person name="Watson M."/>
            <person name="Adriaenssens E.M."/>
            <person name="Foster-Nyarko E."/>
            <person name="Jarju S."/>
            <person name="Secka A."/>
            <person name="Antonio M."/>
            <person name="Oren A."/>
            <person name="Chaudhuri R."/>
            <person name="La Ragione R.M."/>
            <person name="Hildebrand F."/>
            <person name="Pallen M.J."/>
        </authorList>
    </citation>
    <scope>NUCLEOTIDE SEQUENCE [LARGE SCALE GENOMIC DNA]</scope>
    <source>
        <strain evidence="3 4">Sa1YUN3</strain>
    </source>
</reference>
<dbReference type="EMBL" id="JACSPQ010000001">
    <property type="protein sequence ID" value="MBD8001338.1"/>
    <property type="molecule type" value="Genomic_DNA"/>
</dbReference>
<sequence>MKYISPGSWFSLEYPDNWCEAEEAEDCFLFYNPEKWNGNFRISAYQGENRNYAKDCMADELRHTSGSKPVKVGAWDCVYFAEAFNEEGTDYVSHIWITGCGSISVECSFTVRKGDSPKPGEDIVASLRVRQPDEKPWHDVIPVRVLEINTINEGYDWAVSTLKKQLSKDFTAHETDIANLQRMVDEGKFKPGNRQAWENFGIAFGTILVNEMDGMDWVTVIDGKKEYPALRFADTRLMVYPVSLIWNKVSRGEPCDLKAEYLRIRREAEAVI</sequence>
<feature type="domain" description="DUF3805" evidence="1">
    <location>
        <begin position="1"/>
        <end position="152"/>
    </location>
</feature>
<evidence type="ECO:0000313" key="4">
    <source>
        <dbReference type="Proteomes" id="UP000616346"/>
    </source>
</evidence>
<organism evidence="3 4">
    <name type="scientific">Phocaeicola faecium</name>
    <dbReference type="NCBI Taxonomy" id="2762213"/>
    <lineage>
        <taxon>Bacteria</taxon>
        <taxon>Pseudomonadati</taxon>
        <taxon>Bacteroidota</taxon>
        <taxon>Bacteroidia</taxon>
        <taxon>Bacteroidales</taxon>
        <taxon>Bacteroidaceae</taxon>
        <taxon>Phocaeicola</taxon>
    </lineage>
</organism>
<evidence type="ECO:0000259" key="2">
    <source>
        <dbReference type="Pfam" id="PF12713"/>
    </source>
</evidence>
<dbReference type="Pfam" id="PF12713">
    <property type="entry name" value="DUF3806"/>
    <property type="match status" value="1"/>
</dbReference>
<evidence type="ECO:0000313" key="3">
    <source>
        <dbReference type="EMBL" id="MBD8001338.1"/>
    </source>
</evidence>
<dbReference type="Pfam" id="PF12712">
    <property type="entry name" value="DUF3805"/>
    <property type="match status" value="1"/>
</dbReference>
<keyword evidence="4" id="KW-1185">Reference proteome</keyword>
<dbReference type="Gene3D" id="3.40.1000.10">
    <property type="entry name" value="Mog1/PsbP, alpha/beta/alpha sandwich"/>
    <property type="match status" value="1"/>
</dbReference>
<dbReference type="RefSeq" id="WP_178257013.1">
    <property type="nucleotide sequence ID" value="NZ_JACSPQ010000001.1"/>
</dbReference>
<accession>A0ABR8V992</accession>
<feature type="domain" description="DUF3806" evidence="2">
    <location>
        <begin position="176"/>
        <end position="261"/>
    </location>
</feature>
<proteinExistence type="predicted"/>
<comment type="caution">
    <text evidence="3">The sequence shown here is derived from an EMBL/GenBank/DDBJ whole genome shotgun (WGS) entry which is preliminary data.</text>
</comment>
<gene>
    <name evidence="3" type="ORF">H9626_03785</name>
</gene>
<dbReference type="Proteomes" id="UP000616346">
    <property type="component" value="Unassembled WGS sequence"/>
</dbReference>
<name>A0ABR8V992_9BACT</name>